<dbReference type="Proteomes" id="UP000633943">
    <property type="component" value="Unassembled WGS sequence"/>
</dbReference>
<keyword evidence="9" id="KW-1185">Reference proteome</keyword>
<keyword evidence="5 6" id="KW-0884">PQQ biosynthesis</keyword>
<dbReference type="RefSeq" id="WP_169203052.1">
    <property type="nucleotide sequence ID" value="NZ_CP059467.1"/>
</dbReference>
<dbReference type="Pfam" id="PF12706">
    <property type="entry name" value="Lactamase_B_2"/>
    <property type="match status" value="1"/>
</dbReference>
<dbReference type="PANTHER" id="PTHR42663">
    <property type="entry name" value="HYDROLASE C777.06C-RELATED-RELATED"/>
    <property type="match status" value="1"/>
</dbReference>
<evidence type="ECO:0000256" key="2">
    <source>
        <dbReference type="ARBA" id="ARBA00008481"/>
    </source>
</evidence>
<comment type="caution">
    <text evidence="8">The sequence shown here is derived from an EMBL/GenBank/DDBJ whole genome shotgun (WGS) entry which is preliminary data.</text>
</comment>
<dbReference type="InterPro" id="IPR011842">
    <property type="entry name" value="PQQ_synth_PqqB"/>
</dbReference>
<comment type="function">
    <text evidence="6">May be involved in the transport of PQQ or its precursor to the periplasm.</text>
</comment>
<evidence type="ECO:0000256" key="4">
    <source>
        <dbReference type="ARBA" id="ARBA00022448"/>
    </source>
</evidence>
<evidence type="ECO:0000256" key="3">
    <source>
        <dbReference type="ARBA" id="ARBA00015084"/>
    </source>
</evidence>
<organism evidence="8 9">
    <name type="scientific">Aromatoleum bremense</name>
    <dbReference type="NCBI Taxonomy" id="76115"/>
    <lineage>
        <taxon>Bacteria</taxon>
        <taxon>Pseudomonadati</taxon>
        <taxon>Pseudomonadota</taxon>
        <taxon>Betaproteobacteria</taxon>
        <taxon>Rhodocyclales</taxon>
        <taxon>Rhodocyclaceae</taxon>
        <taxon>Aromatoleum</taxon>
    </lineage>
</organism>
<evidence type="ECO:0000256" key="6">
    <source>
        <dbReference type="HAMAP-Rule" id="MF_00653"/>
    </source>
</evidence>
<name>A0ABX1NY61_9RHOO</name>
<reference evidence="8 9" key="1">
    <citation type="submission" date="2019-12" db="EMBL/GenBank/DDBJ databases">
        <title>Comparative genomics gives insights into the taxonomy of the Azoarcus-Aromatoleum group and reveals separate origins of nif in the plant-associated Azoarcus and non-plant-associated Aromatoleum sub-groups.</title>
        <authorList>
            <person name="Lafos M."/>
            <person name="Maluk M."/>
            <person name="Batista M."/>
            <person name="Junghare M."/>
            <person name="Carmona M."/>
            <person name="Faoro H."/>
            <person name="Cruz L.M."/>
            <person name="Battistoni F."/>
            <person name="De Souza E."/>
            <person name="Pedrosa F."/>
            <person name="Chen W.-M."/>
            <person name="Poole P.S."/>
            <person name="Dixon R.A."/>
            <person name="James E.K."/>
        </authorList>
    </citation>
    <scope>NUCLEOTIDE SEQUENCE [LARGE SCALE GENOMIC DNA]</scope>
    <source>
        <strain evidence="8 9">PbN1</strain>
    </source>
</reference>
<dbReference type="CDD" id="cd16274">
    <property type="entry name" value="PQQB-like_MBL-fold"/>
    <property type="match status" value="1"/>
</dbReference>
<dbReference type="InterPro" id="IPR036866">
    <property type="entry name" value="RibonucZ/Hydroxyglut_hydro"/>
</dbReference>
<feature type="domain" description="Metallo-beta-lactamase" evidence="7">
    <location>
        <begin position="51"/>
        <end position="271"/>
    </location>
</feature>
<gene>
    <name evidence="6 8" type="primary">pqqB</name>
    <name evidence="8" type="ORF">GPA24_13165</name>
</gene>
<comment type="pathway">
    <text evidence="1 6">Cofactor biosynthesis; pyrroloquinoline quinone biosynthesis.</text>
</comment>
<dbReference type="PANTHER" id="PTHR42663:SF7">
    <property type="entry name" value="COENZYME PQQ SYNTHESIS PROTEIN B"/>
    <property type="match status" value="1"/>
</dbReference>
<dbReference type="EMBL" id="WTVP01000037">
    <property type="protein sequence ID" value="NMG16475.1"/>
    <property type="molecule type" value="Genomic_DNA"/>
</dbReference>
<evidence type="ECO:0000256" key="1">
    <source>
        <dbReference type="ARBA" id="ARBA00004886"/>
    </source>
</evidence>
<dbReference type="SUPFAM" id="SSF56281">
    <property type="entry name" value="Metallo-hydrolase/oxidoreductase"/>
    <property type="match status" value="1"/>
</dbReference>
<dbReference type="Gene3D" id="3.60.15.10">
    <property type="entry name" value="Ribonuclease Z/Hydroxyacylglutathione hydrolase-like"/>
    <property type="match status" value="1"/>
</dbReference>
<evidence type="ECO:0000313" key="9">
    <source>
        <dbReference type="Proteomes" id="UP000633943"/>
    </source>
</evidence>
<accession>A0ABX1NY61</accession>
<evidence type="ECO:0000313" key="8">
    <source>
        <dbReference type="EMBL" id="NMG16475.1"/>
    </source>
</evidence>
<comment type="similarity">
    <text evidence="2 6">Belongs to the PqqB family.</text>
</comment>
<evidence type="ECO:0000256" key="5">
    <source>
        <dbReference type="ARBA" id="ARBA00022905"/>
    </source>
</evidence>
<dbReference type="NCBIfam" id="TIGR02108">
    <property type="entry name" value="PQQ_syn_pqqB"/>
    <property type="match status" value="1"/>
</dbReference>
<proteinExistence type="inferred from homology"/>
<dbReference type="HAMAP" id="MF_00653">
    <property type="entry name" value="PQQ_syn_PqqB"/>
    <property type="match status" value="1"/>
</dbReference>
<sequence>MKILVLGSSAGGGFPQWNCNCRNCHGVRHGTVRARPRTQSSIAVSSNGDDWVLFNASPDLLAQIRANPCLQPARALRDSGIAGVVLIDAQVDHTTGLFMLREGQPLPVWCTAQVHEDLTTGNPVFNVLSHFCTVVWHPLQVAPPTPFTVPGVAGLRFTPVPLASKAPPYSPHRDDPHPGDNIGVLIEDATSGRKVFYAPGFGAMAPHLEPYLAGSDGVLLDGTFWSDDEMIRLGISTRTAREIGHLPQSGAGGMIELLARYPRPRKILIHINNTNPILDEDSRERAELARHGIEVAADGMLLDFGPAGDLQ</sequence>
<dbReference type="InterPro" id="IPR001279">
    <property type="entry name" value="Metallo-B-lactamas"/>
</dbReference>
<protein>
    <recommendedName>
        <fullName evidence="3 6">Coenzyme PQQ synthesis protein B</fullName>
    </recommendedName>
    <alternativeName>
        <fullName evidence="6">Pyrroloquinoline quinone biosynthesis protein B</fullName>
    </alternativeName>
</protein>
<evidence type="ECO:0000259" key="7">
    <source>
        <dbReference type="Pfam" id="PF12706"/>
    </source>
</evidence>
<keyword evidence="4 6" id="KW-0813">Transport</keyword>